<dbReference type="CDD" id="cd09084">
    <property type="entry name" value="EEP-2"/>
    <property type="match status" value="1"/>
</dbReference>
<name>A0A2T5C169_9BACT</name>
<evidence type="ECO:0000256" key="8">
    <source>
        <dbReference type="ARBA" id="ARBA00023204"/>
    </source>
</evidence>
<evidence type="ECO:0000256" key="9">
    <source>
        <dbReference type="SAM" id="Phobius"/>
    </source>
</evidence>
<keyword evidence="12" id="KW-1185">Reference proteome</keyword>
<reference evidence="11 12" key="1">
    <citation type="submission" date="2018-04" db="EMBL/GenBank/DDBJ databases">
        <title>Genomic Encyclopedia of Archaeal and Bacterial Type Strains, Phase II (KMG-II): from individual species to whole genera.</title>
        <authorList>
            <person name="Goeker M."/>
        </authorList>
    </citation>
    <scope>NUCLEOTIDE SEQUENCE [LARGE SCALE GENOMIC DNA]</scope>
    <source>
        <strain evidence="11 12">DSM 28823</strain>
    </source>
</reference>
<evidence type="ECO:0000256" key="4">
    <source>
        <dbReference type="ARBA" id="ARBA00022723"/>
    </source>
</evidence>
<keyword evidence="9" id="KW-1133">Transmembrane helix</keyword>
<keyword evidence="4" id="KW-0479">Metal-binding</keyword>
<dbReference type="PANTHER" id="PTHR15822">
    <property type="entry name" value="TRAF AND TNF RECEPTOR-ASSOCIATED PROTEIN"/>
    <property type="match status" value="1"/>
</dbReference>
<dbReference type="SUPFAM" id="SSF56219">
    <property type="entry name" value="DNase I-like"/>
    <property type="match status" value="1"/>
</dbReference>
<dbReference type="InterPro" id="IPR051547">
    <property type="entry name" value="TDP2-like"/>
</dbReference>
<evidence type="ECO:0000256" key="5">
    <source>
        <dbReference type="ARBA" id="ARBA00022763"/>
    </source>
</evidence>
<keyword evidence="5" id="KW-0227">DNA damage</keyword>
<keyword evidence="9" id="KW-0472">Membrane</keyword>
<comment type="cofactor">
    <cofactor evidence="2">
        <name>Mg(2+)</name>
        <dbReference type="ChEBI" id="CHEBI:18420"/>
    </cofactor>
</comment>
<proteinExistence type="predicted"/>
<evidence type="ECO:0000256" key="3">
    <source>
        <dbReference type="ARBA" id="ARBA00022722"/>
    </source>
</evidence>
<comment type="cofactor">
    <cofactor evidence="1">
        <name>Mn(2+)</name>
        <dbReference type="ChEBI" id="CHEBI:29035"/>
    </cofactor>
</comment>
<dbReference type="GO" id="GO:0004527">
    <property type="term" value="F:exonuclease activity"/>
    <property type="evidence" value="ECO:0007669"/>
    <property type="project" value="UniProtKB-KW"/>
</dbReference>
<keyword evidence="11" id="KW-0255">Endonuclease</keyword>
<evidence type="ECO:0000259" key="10">
    <source>
        <dbReference type="Pfam" id="PF03372"/>
    </source>
</evidence>
<evidence type="ECO:0000256" key="2">
    <source>
        <dbReference type="ARBA" id="ARBA00001946"/>
    </source>
</evidence>
<evidence type="ECO:0000256" key="6">
    <source>
        <dbReference type="ARBA" id="ARBA00022801"/>
    </source>
</evidence>
<dbReference type="Gene3D" id="3.60.10.10">
    <property type="entry name" value="Endonuclease/exonuclease/phosphatase"/>
    <property type="match status" value="1"/>
</dbReference>
<dbReference type="OrthoDB" id="635146at2"/>
<dbReference type="AlphaFoldDB" id="A0A2T5C169"/>
<dbReference type="GO" id="GO:0046872">
    <property type="term" value="F:metal ion binding"/>
    <property type="evidence" value="ECO:0007669"/>
    <property type="project" value="UniProtKB-KW"/>
</dbReference>
<accession>A0A2T5C169</accession>
<dbReference type="EMBL" id="QAAD01000009">
    <property type="protein sequence ID" value="PTN08349.1"/>
    <property type="molecule type" value="Genomic_DNA"/>
</dbReference>
<keyword evidence="8" id="KW-0234">DNA repair</keyword>
<sequence length="378" mass="43109">MIGGCFGFSIFSNETQLNRSVLKRFFRNILLFFNIIAALTLLFIYLSVWVSPVVFWVPALVGLAYPYILLLNILFILYWLFAAPKWALVSIVCVGLGYTHLQNYFQFAPKESTDKGIVVCSYNVKAFAAKGYKYKDATQNAQTILDHLKTKKPDILCFQEMSFLNKKGYAGFNKQFDLKGLPTKADAGRVHGPVTLTKFPIIHKDEVHFEHTGNMIIITDVVTPSDTLRVFNCHLESYRFTQEDISSLDSISINKQDNNMKEFRLFGSKLKKAFIKRAEQAEELRRQIDASPYPVLVCGDFNDTPVSYTYHTVRGELKDAFVESGAGIGNTYLGRLPSFRIDYILHSPDFEAYNFQIDHVDFSDHYPVSCTLIPNKKD</sequence>
<dbReference type="Pfam" id="PF03372">
    <property type="entry name" value="Exo_endo_phos"/>
    <property type="match status" value="1"/>
</dbReference>
<dbReference type="InterPro" id="IPR036691">
    <property type="entry name" value="Endo/exonu/phosph_ase_sf"/>
</dbReference>
<dbReference type="PANTHER" id="PTHR15822:SF4">
    <property type="entry name" value="TYROSYL-DNA PHOSPHODIESTERASE 2"/>
    <property type="match status" value="1"/>
</dbReference>
<feature type="domain" description="Endonuclease/exonuclease/phosphatase" evidence="10">
    <location>
        <begin position="121"/>
        <end position="365"/>
    </location>
</feature>
<evidence type="ECO:0000256" key="7">
    <source>
        <dbReference type="ARBA" id="ARBA00022842"/>
    </source>
</evidence>
<comment type="caution">
    <text evidence="11">The sequence shown here is derived from an EMBL/GenBank/DDBJ whole genome shotgun (WGS) entry which is preliminary data.</text>
</comment>
<evidence type="ECO:0000313" key="11">
    <source>
        <dbReference type="EMBL" id="PTN08349.1"/>
    </source>
</evidence>
<organism evidence="11 12">
    <name type="scientific">Mangrovibacterium marinum</name>
    <dbReference type="NCBI Taxonomy" id="1639118"/>
    <lineage>
        <taxon>Bacteria</taxon>
        <taxon>Pseudomonadati</taxon>
        <taxon>Bacteroidota</taxon>
        <taxon>Bacteroidia</taxon>
        <taxon>Marinilabiliales</taxon>
        <taxon>Prolixibacteraceae</taxon>
        <taxon>Mangrovibacterium</taxon>
    </lineage>
</organism>
<keyword evidence="11" id="KW-0269">Exonuclease</keyword>
<keyword evidence="7" id="KW-0460">Magnesium</keyword>
<dbReference type="Proteomes" id="UP000243525">
    <property type="component" value="Unassembled WGS sequence"/>
</dbReference>
<dbReference type="InterPro" id="IPR005135">
    <property type="entry name" value="Endo/exonuclease/phosphatase"/>
</dbReference>
<feature type="transmembrane region" description="Helical" evidence="9">
    <location>
        <begin position="29"/>
        <end position="49"/>
    </location>
</feature>
<evidence type="ECO:0000256" key="1">
    <source>
        <dbReference type="ARBA" id="ARBA00001936"/>
    </source>
</evidence>
<keyword evidence="9" id="KW-0812">Transmembrane</keyword>
<dbReference type="GO" id="GO:0004519">
    <property type="term" value="F:endonuclease activity"/>
    <property type="evidence" value="ECO:0007669"/>
    <property type="project" value="UniProtKB-KW"/>
</dbReference>
<evidence type="ECO:0000313" key="12">
    <source>
        <dbReference type="Proteomes" id="UP000243525"/>
    </source>
</evidence>
<keyword evidence="3" id="KW-0540">Nuclease</keyword>
<gene>
    <name evidence="11" type="ORF">C8N47_10985</name>
</gene>
<protein>
    <submittedName>
        <fullName evidence="11">Endonuclease/exonuclease/phosphatase family metal-dependent hydrolase</fullName>
    </submittedName>
</protein>
<dbReference type="GO" id="GO:0006281">
    <property type="term" value="P:DNA repair"/>
    <property type="evidence" value="ECO:0007669"/>
    <property type="project" value="UniProtKB-KW"/>
</dbReference>
<keyword evidence="6 11" id="KW-0378">Hydrolase</keyword>
<feature type="transmembrane region" description="Helical" evidence="9">
    <location>
        <begin position="55"/>
        <end position="79"/>
    </location>
</feature>
<feature type="transmembrane region" description="Helical" evidence="9">
    <location>
        <begin position="86"/>
        <end position="105"/>
    </location>
</feature>